<protein>
    <recommendedName>
        <fullName evidence="3">Antitoxin</fullName>
    </recommendedName>
</protein>
<comment type="caution">
    <text evidence="1">The sequence shown here is derived from an EMBL/GenBank/DDBJ whole genome shotgun (WGS) entry which is preliminary data.</text>
</comment>
<accession>A0ABX2EE92</accession>
<name>A0ABX2EE92_9BURK</name>
<proteinExistence type="predicted"/>
<dbReference type="SUPFAM" id="SSF47598">
    <property type="entry name" value="Ribbon-helix-helix"/>
    <property type="match status" value="1"/>
</dbReference>
<reference evidence="1 2" key="1">
    <citation type="submission" date="2020-05" db="EMBL/GenBank/DDBJ databases">
        <title>Aquincola sp. isolate from soil.</title>
        <authorList>
            <person name="Han J."/>
            <person name="Kim D.-U."/>
        </authorList>
    </citation>
    <scope>NUCLEOTIDE SEQUENCE [LARGE SCALE GENOMIC DNA]</scope>
    <source>
        <strain evidence="1 2">S2</strain>
    </source>
</reference>
<keyword evidence="2" id="KW-1185">Reference proteome</keyword>
<sequence>MANLSIRGLDDRSLAELKKRAVKEDASVNALVLRLIEQGLGRRPSKPALRRHADLDELSGSWGKSDAAAFERATAAFSEVDAKLWK</sequence>
<evidence type="ECO:0008006" key="3">
    <source>
        <dbReference type="Google" id="ProtNLM"/>
    </source>
</evidence>
<dbReference type="InterPro" id="IPR010985">
    <property type="entry name" value="Ribbon_hlx_hlx"/>
</dbReference>
<evidence type="ECO:0000313" key="2">
    <source>
        <dbReference type="Proteomes" id="UP000737171"/>
    </source>
</evidence>
<dbReference type="RefSeq" id="WP_173122035.1">
    <property type="nucleotide sequence ID" value="NZ_JABRWJ010000002.1"/>
</dbReference>
<organism evidence="1 2">
    <name type="scientific">Pseudaquabacterium terrae</name>
    <dbReference type="NCBI Taxonomy" id="2732868"/>
    <lineage>
        <taxon>Bacteria</taxon>
        <taxon>Pseudomonadati</taxon>
        <taxon>Pseudomonadota</taxon>
        <taxon>Betaproteobacteria</taxon>
        <taxon>Burkholderiales</taxon>
        <taxon>Sphaerotilaceae</taxon>
        <taxon>Pseudaquabacterium</taxon>
    </lineage>
</organism>
<gene>
    <name evidence="1" type="ORF">HLB44_08100</name>
</gene>
<dbReference type="EMBL" id="JABRWJ010000002">
    <property type="protein sequence ID" value="NRF66942.1"/>
    <property type="molecule type" value="Genomic_DNA"/>
</dbReference>
<dbReference type="Proteomes" id="UP000737171">
    <property type="component" value="Unassembled WGS sequence"/>
</dbReference>
<evidence type="ECO:0000313" key="1">
    <source>
        <dbReference type="EMBL" id="NRF66942.1"/>
    </source>
</evidence>